<dbReference type="PRINTS" id="PR00146">
    <property type="entry name" value="DHPICSNTHASE"/>
</dbReference>
<dbReference type="Pfam" id="PF00701">
    <property type="entry name" value="DHDPS"/>
    <property type="match status" value="1"/>
</dbReference>
<sequence length="313" mass="35187">MPGTWAHNEKVPGTFTLRKIMTMFRGTWPALVTPFTDENTVNIAVVRDLVEYLLSKQVDGFYVCGRTGQGLSMSVAERQLIAETVMTQVRERVPVVVHVGSMSIQDALILTRHAAQIGASGISSIIPPYYAEMPQIVGYFQAVANAAPHLPFFPYLFGFPKVVELMQSLLVTLPNVMGTKYTGPDMYEFQQVVNLRQENWYIFSGMDEQCLFARMSGATGSIGSTMNFMPRAYRNIHACFEQGKLAEAMEWQQKANKVTETLQTYRFMSGMIEVMRLLGFDCGSLRLPDFPLSAEDREKLRGDLQTIAFDQLT</sequence>
<feature type="active site" description="Proton donor/acceptor" evidence="6">
    <location>
        <position position="155"/>
    </location>
</feature>
<dbReference type="PIRSF" id="PIRSF001365">
    <property type="entry name" value="DHDPS"/>
    <property type="match status" value="1"/>
</dbReference>
<keyword evidence="4" id="KW-0119">Carbohydrate metabolism</keyword>
<organism evidence="8">
    <name type="scientific">Vecturithrix granuli</name>
    <dbReference type="NCBI Taxonomy" id="1499967"/>
    <lineage>
        <taxon>Bacteria</taxon>
        <taxon>Candidatus Moduliflexota</taxon>
        <taxon>Candidatus Vecturitrichia</taxon>
        <taxon>Candidatus Vecturitrichales</taxon>
        <taxon>Candidatus Vecturitrichaceae</taxon>
        <taxon>Candidatus Vecturithrix</taxon>
    </lineage>
</organism>
<dbReference type="GO" id="GO:0016829">
    <property type="term" value="F:lyase activity"/>
    <property type="evidence" value="ECO:0007669"/>
    <property type="project" value="UniProtKB-KW"/>
</dbReference>
<dbReference type="Proteomes" id="UP000030661">
    <property type="component" value="Unassembled WGS sequence"/>
</dbReference>
<dbReference type="GO" id="GO:0005737">
    <property type="term" value="C:cytoplasm"/>
    <property type="evidence" value="ECO:0007669"/>
    <property type="project" value="UniProtKB-SubCell"/>
</dbReference>
<evidence type="ECO:0000313" key="9">
    <source>
        <dbReference type="Proteomes" id="UP000030661"/>
    </source>
</evidence>
<dbReference type="InterPro" id="IPR013785">
    <property type="entry name" value="Aldolase_TIM"/>
</dbReference>
<keyword evidence="9" id="KW-1185">Reference proteome</keyword>
<dbReference type="Gene3D" id="3.20.20.70">
    <property type="entry name" value="Aldolase class I"/>
    <property type="match status" value="1"/>
</dbReference>
<keyword evidence="3 5" id="KW-0456">Lyase</keyword>
<feature type="binding site" evidence="7">
    <location>
        <position position="222"/>
    </location>
    <ligand>
        <name>pyruvate</name>
        <dbReference type="ChEBI" id="CHEBI:15361"/>
    </ligand>
</feature>
<evidence type="ECO:0000256" key="2">
    <source>
        <dbReference type="ARBA" id="ARBA00022490"/>
    </source>
</evidence>
<feature type="binding site" evidence="7">
    <location>
        <position position="67"/>
    </location>
    <ligand>
        <name>pyruvate</name>
        <dbReference type="ChEBI" id="CHEBI:15361"/>
    </ligand>
</feature>
<dbReference type="SMART" id="SM01130">
    <property type="entry name" value="DHDPS"/>
    <property type="match status" value="1"/>
</dbReference>
<evidence type="ECO:0000313" key="8">
    <source>
        <dbReference type="EMBL" id="GAK57577.1"/>
    </source>
</evidence>
<dbReference type="AlphaFoldDB" id="A0A081BZ22"/>
<dbReference type="PANTHER" id="PTHR12128">
    <property type="entry name" value="DIHYDRODIPICOLINATE SYNTHASE"/>
    <property type="match status" value="1"/>
</dbReference>
<evidence type="ECO:0000256" key="5">
    <source>
        <dbReference type="PIRNR" id="PIRNR001365"/>
    </source>
</evidence>
<evidence type="ECO:0000256" key="4">
    <source>
        <dbReference type="ARBA" id="ARBA00023277"/>
    </source>
</evidence>
<feature type="active site" description="Schiff-base intermediate with substrate" evidence="6">
    <location>
        <position position="180"/>
    </location>
</feature>
<dbReference type="STRING" id="1499967.U27_04544"/>
<gene>
    <name evidence="8" type="ORF">U27_04544</name>
</gene>
<comment type="subcellular location">
    <subcellularLocation>
        <location evidence="1">Cytoplasm</location>
    </subcellularLocation>
</comment>
<dbReference type="HOGENOM" id="CLU_049343_6_1_0"/>
<protein>
    <submittedName>
        <fullName evidence="8">Probable N-acetylneuraminate lyase</fullName>
    </submittedName>
</protein>
<evidence type="ECO:0000256" key="1">
    <source>
        <dbReference type="ARBA" id="ARBA00004496"/>
    </source>
</evidence>
<keyword evidence="2" id="KW-0963">Cytoplasm</keyword>
<dbReference type="SUPFAM" id="SSF51569">
    <property type="entry name" value="Aldolase"/>
    <property type="match status" value="1"/>
</dbReference>
<evidence type="ECO:0000256" key="6">
    <source>
        <dbReference type="PIRSR" id="PIRSR001365-1"/>
    </source>
</evidence>
<reference evidence="8" key="1">
    <citation type="journal article" date="2015" name="PeerJ">
        <title>First genomic representation of candidate bacterial phylum KSB3 points to enhanced environmental sensing as a trigger of wastewater bulking.</title>
        <authorList>
            <person name="Sekiguchi Y."/>
            <person name="Ohashi A."/>
            <person name="Parks D.H."/>
            <person name="Yamauchi T."/>
            <person name="Tyson G.W."/>
            <person name="Hugenholtz P."/>
        </authorList>
    </citation>
    <scope>NUCLEOTIDE SEQUENCE [LARGE SCALE GENOMIC DNA]</scope>
</reference>
<evidence type="ECO:0000256" key="3">
    <source>
        <dbReference type="ARBA" id="ARBA00023239"/>
    </source>
</evidence>
<proteinExistence type="inferred from homology"/>
<dbReference type="EMBL" id="DF820466">
    <property type="protein sequence ID" value="GAK57577.1"/>
    <property type="molecule type" value="Genomic_DNA"/>
</dbReference>
<accession>A0A081BZ22</accession>
<dbReference type="eggNOG" id="COG0329">
    <property type="taxonomic scope" value="Bacteria"/>
</dbReference>
<name>A0A081BZ22_VECG1</name>
<evidence type="ECO:0000256" key="7">
    <source>
        <dbReference type="PIRSR" id="PIRSR001365-2"/>
    </source>
</evidence>
<dbReference type="PANTHER" id="PTHR12128:SF21">
    <property type="entry name" value="N-ACETYLNEURAMINATE LYASE"/>
    <property type="match status" value="1"/>
</dbReference>
<dbReference type="InterPro" id="IPR002220">
    <property type="entry name" value="DapA-like"/>
</dbReference>
<comment type="similarity">
    <text evidence="5">Belongs to the DapA family.</text>
</comment>